<evidence type="ECO:0000313" key="4">
    <source>
        <dbReference type="EMBL" id="QBO35355.1"/>
    </source>
</evidence>
<evidence type="ECO:0000259" key="3">
    <source>
        <dbReference type="PROSITE" id="PS50977"/>
    </source>
</evidence>
<dbReference type="Pfam" id="PF00440">
    <property type="entry name" value="TetR_N"/>
    <property type="match status" value="1"/>
</dbReference>
<proteinExistence type="predicted"/>
<gene>
    <name evidence="4" type="ORF">EQG49_02180</name>
</gene>
<protein>
    <submittedName>
        <fullName evidence="4">TetR/AcrR family transcriptional regulator</fullName>
    </submittedName>
</protein>
<evidence type="ECO:0000256" key="2">
    <source>
        <dbReference type="PROSITE-ProRule" id="PRU00335"/>
    </source>
</evidence>
<dbReference type="InterPro" id="IPR050624">
    <property type="entry name" value="HTH-type_Tx_Regulator"/>
</dbReference>
<evidence type="ECO:0000313" key="5">
    <source>
        <dbReference type="Proteomes" id="UP000292886"/>
    </source>
</evidence>
<dbReference type="RefSeq" id="WP_133362435.1">
    <property type="nucleotide sequence ID" value="NZ_CP037940.1"/>
</dbReference>
<dbReference type="PANTHER" id="PTHR43479:SF11">
    <property type="entry name" value="ACREF_ENVCD OPERON REPRESSOR-RELATED"/>
    <property type="match status" value="1"/>
</dbReference>
<reference evidence="5" key="1">
    <citation type="submission" date="2019-03" db="EMBL/GenBank/DDBJ databases">
        <title>Weissella sp. 26KH-42 Genome sequencing.</title>
        <authorList>
            <person name="Heo J."/>
            <person name="Kim S.-J."/>
            <person name="Kim J.-S."/>
            <person name="Hong S.-B."/>
            <person name="Kwon S.-W."/>
        </authorList>
    </citation>
    <scope>NUCLEOTIDE SEQUENCE [LARGE SCALE GENOMIC DNA]</scope>
    <source>
        <strain evidence="5">26KH-42</strain>
    </source>
</reference>
<dbReference type="PROSITE" id="PS50977">
    <property type="entry name" value="HTH_TETR_2"/>
    <property type="match status" value="1"/>
</dbReference>
<name>A0A4V1AIF8_9LACO</name>
<dbReference type="EMBL" id="CP037940">
    <property type="protein sequence ID" value="QBO35355.1"/>
    <property type="molecule type" value="Genomic_DNA"/>
</dbReference>
<dbReference type="AlphaFoldDB" id="A0A4V1AIF8"/>
<dbReference type="KEGG" id="wei:EQG49_02180"/>
<dbReference type="Gene3D" id="1.10.357.10">
    <property type="entry name" value="Tetracycline Repressor, domain 2"/>
    <property type="match status" value="1"/>
</dbReference>
<evidence type="ECO:0000256" key="1">
    <source>
        <dbReference type="ARBA" id="ARBA00023125"/>
    </source>
</evidence>
<feature type="domain" description="HTH tetR-type" evidence="3">
    <location>
        <begin position="6"/>
        <end position="66"/>
    </location>
</feature>
<keyword evidence="1 2" id="KW-0238">DNA-binding</keyword>
<dbReference type="InterPro" id="IPR001647">
    <property type="entry name" value="HTH_TetR"/>
</dbReference>
<sequence length="191" mass="21455">MKIKDDNKKQLILDTAAGLILAEGLFGLSISKIAKKVNISQSNIYIYFENKNDLLKQVYRSRKLRVFSVISNATTNNPDFVANMIRAIYEDGKEHANDYLIIQQFNNSPIMQTLRIEDESLAEMSGVDNPISKPFVDAVARGEIRQTNPHLLAALAWQMAVSYMLANHLNYNLQDTAIEDVIAIVEAALKP</sequence>
<accession>A0A4V1AIF8</accession>
<dbReference type="OrthoDB" id="9809994at2"/>
<keyword evidence="5" id="KW-1185">Reference proteome</keyword>
<feature type="DNA-binding region" description="H-T-H motif" evidence="2">
    <location>
        <begin position="29"/>
        <end position="48"/>
    </location>
</feature>
<dbReference type="InterPro" id="IPR009057">
    <property type="entry name" value="Homeodomain-like_sf"/>
</dbReference>
<dbReference type="Proteomes" id="UP000292886">
    <property type="component" value="Chromosome"/>
</dbReference>
<dbReference type="SUPFAM" id="SSF46689">
    <property type="entry name" value="Homeodomain-like"/>
    <property type="match status" value="1"/>
</dbReference>
<dbReference type="PRINTS" id="PR00455">
    <property type="entry name" value="HTHTETR"/>
</dbReference>
<organism evidence="4 5">
    <name type="scientific">Periweissella cryptocerci</name>
    <dbReference type="NCBI Taxonomy" id="2506420"/>
    <lineage>
        <taxon>Bacteria</taxon>
        <taxon>Bacillati</taxon>
        <taxon>Bacillota</taxon>
        <taxon>Bacilli</taxon>
        <taxon>Lactobacillales</taxon>
        <taxon>Lactobacillaceae</taxon>
        <taxon>Periweissella</taxon>
    </lineage>
</organism>
<dbReference type="PANTHER" id="PTHR43479">
    <property type="entry name" value="ACREF/ENVCD OPERON REPRESSOR-RELATED"/>
    <property type="match status" value="1"/>
</dbReference>
<dbReference type="GO" id="GO:0003677">
    <property type="term" value="F:DNA binding"/>
    <property type="evidence" value="ECO:0007669"/>
    <property type="project" value="UniProtKB-UniRule"/>
</dbReference>